<name>A0A0L8G803_OCTBM</name>
<feature type="non-terminal residue" evidence="1">
    <location>
        <position position="1"/>
    </location>
</feature>
<sequence length="143" mass="16475">EYFSETLVSADDLWDIFLMLCRGLWEKKMYNDLLDACIHGLTNPQILGDEEKYKEAEFLCLIACTLSRNGKLAYNLIREICVKEINNNQAWNLFNQVIICSSDGRHNRFCLRLMMKHPDNIALALLNAHNSMVSGTYKHSLGM</sequence>
<accession>A0A0L8G803</accession>
<dbReference type="EMBL" id="KQ423292">
    <property type="protein sequence ID" value="KOF73127.1"/>
    <property type="molecule type" value="Genomic_DNA"/>
</dbReference>
<dbReference type="GO" id="GO:0000127">
    <property type="term" value="C:transcription factor TFIIIC complex"/>
    <property type="evidence" value="ECO:0007669"/>
    <property type="project" value="TreeGrafter"/>
</dbReference>
<dbReference type="InterPro" id="IPR039340">
    <property type="entry name" value="Tfc4/TFIIIC-102/Sfc4"/>
</dbReference>
<dbReference type="PANTHER" id="PTHR23082:SF0">
    <property type="entry name" value="GENERAL TRANSCRIPTION FACTOR 3C POLYPEPTIDE 3"/>
    <property type="match status" value="1"/>
</dbReference>
<dbReference type="STRING" id="37653.A0A0L8G803"/>
<proteinExistence type="predicted"/>
<dbReference type="OrthoDB" id="151490at2759"/>
<dbReference type="PANTHER" id="PTHR23082">
    <property type="entry name" value="TRANSCRIPTION INITIATION FACTOR IIIC TFIIIC , POLYPEPTIDE 3-RELATED"/>
    <property type="match status" value="1"/>
</dbReference>
<gene>
    <name evidence="1" type="ORF">OCBIM_22038363mg</name>
</gene>
<reference evidence="1" key="1">
    <citation type="submission" date="2015-07" db="EMBL/GenBank/DDBJ databases">
        <title>MeaNS - Measles Nucleotide Surveillance Program.</title>
        <authorList>
            <person name="Tran T."/>
            <person name="Druce J."/>
        </authorList>
    </citation>
    <scope>NUCLEOTIDE SEQUENCE</scope>
    <source>
        <strain evidence="1">UCB-OBI-ISO-001</strain>
        <tissue evidence="1">Gonad</tissue>
    </source>
</reference>
<dbReference type="AlphaFoldDB" id="A0A0L8G803"/>
<protein>
    <submittedName>
        <fullName evidence="1">Uncharacterized protein</fullName>
    </submittedName>
</protein>
<organism evidence="1">
    <name type="scientific">Octopus bimaculoides</name>
    <name type="common">California two-spotted octopus</name>
    <dbReference type="NCBI Taxonomy" id="37653"/>
    <lineage>
        <taxon>Eukaryota</taxon>
        <taxon>Metazoa</taxon>
        <taxon>Spiralia</taxon>
        <taxon>Lophotrochozoa</taxon>
        <taxon>Mollusca</taxon>
        <taxon>Cephalopoda</taxon>
        <taxon>Coleoidea</taxon>
        <taxon>Octopodiformes</taxon>
        <taxon>Octopoda</taxon>
        <taxon>Incirrata</taxon>
        <taxon>Octopodidae</taxon>
        <taxon>Octopus</taxon>
    </lineage>
</organism>
<dbReference type="GO" id="GO:0006383">
    <property type="term" value="P:transcription by RNA polymerase III"/>
    <property type="evidence" value="ECO:0007669"/>
    <property type="project" value="InterPro"/>
</dbReference>
<evidence type="ECO:0000313" key="1">
    <source>
        <dbReference type="EMBL" id="KOF73127.1"/>
    </source>
</evidence>